<name>A0A6P7SQE4_9MOLL</name>
<proteinExistence type="predicted"/>
<evidence type="ECO:0000313" key="1">
    <source>
        <dbReference type="Proteomes" id="UP000515154"/>
    </source>
</evidence>
<dbReference type="RefSeq" id="XP_029640126.1">
    <property type="nucleotide sequence ID" value="XM_029784266.2"/>
</dbReference>
<dbReference type="InterPro" id="IPR029638">
    <property type="entry name" value="FAM78"/>
</dbReference>
<dbReference type="PANTHER" id="PTHR31655">
    <property type="entry name" value="PROTEIN FAM78A"/>
    <property type="match status" value="1"/>
</dbReference>
<accession>A0A6P7SQE4</accession>
<keyword evidence="1" id="KW-1185">Reference proteome</keyword>
<protein>
    <submittedName>
        <fullName evidence="2">Protein FAM78B-like isoform X1</fullName>
    </submittedName>
</protein>
<dbReference type="AlphaFoldDB" id="A0A6P7SQE4"/>
<reference evidence="2" key="1">
    <citation type="submission" date="2025-08" db="UniProtKB">
        <authorList>
            <consortium name="RefSeq"/>
        </authorList>
    </citation>
    <scope>IDENTIFICATION</scope>
</reference>
<evidence type="ECO:0000313" key="2">
    <source>
        <dbReference type="RefSeq" id="XP_029640126.1"/>
    </source>
</evidence>
<gene>
    <name evidence="2" type="primary">LOC115215101</name>
</gene>
<dbReference type="Proteomes" id="UP000515154">
    <property type="component" value="Linkage group LG8"/>
</dbReference>
<sequence length="379" mass="42855">MLTAGNVETKLNDSHDNNTTSCSVLLVLKNAFHSCVPFSKLKLLVEKNGSKNTSPPEIATVYANFELFKSGLTTTINDGGDSCNGATCGYNNGYDDYYSEAVPHPHVSIGKVKESRIRLLNIEAGIENVPTKIDESSSSVIKYRTPNFRASATVQMAPSMRSESWKIGWIQACTKMIFRNTYSNEGFTSWEFQELTSNKQPMISDCDGCYYPWYGARDETVVFHCPSLKTQETTLVMNDNFHPHVTWRNPANENQIEPNLTNIIRNQSFYVWLLAWNMTTGKSYILMNIYWTMNLEIVVDPHKKLGERAKLVSPQFPEQPIILKEKIPIPRCALSPPNANSAQRLVWNPKRGRPVVIIPPVWNSKKSAESQIQKHDSKL</sequence>
<dbReference type="PANTHER" id="PTHR31655:SF7">
    <property type="entry name" value="PROTEIN FAM78A"/>
    <property type="match status" value="1"/>
</dbReference>
<organism evidence="1 2">
    <name type="scientific">Octopus sinensis</name>
    <name type="common">East Asian common octopus</name>
    <dbReference type="NCBI Taxonomy" id="2607531"/>
    <lineage>
        <taxon>Eukaryota</taxon>
        <taxon>Metazoa</taxon>
        <taxon>Spiralia</taxon>
        <taxon>Lophotrochozoa</taxon>
        <taxon>Mollusca</taxon>
        <taxon>Cephalopoda</taxon>
        <taxon>Coleoidea</taxon>
        <taxon>Octopodiformes</taxon>
        <taxon>Octopoda</taxon>
        <taxon>Incirrata</taxon>
        <taxon>Octopodidae</taxon>
        <taxon>Octopus</taxon>
    </lineage>
</organism>
<dbReference type="KEGG" id="osn:115215101"/>